<accession>A0A2M4DDW1</accession>
<proteinExistence type="predicted"/>
<dbReference type="EMBL" id="GGFL01011616">
    <property type="protein sequence ID" value="MBW75794.1"/>
    <property type="molecule type" value="Transcribed_RNA"/>
</dbReference>
<protein>
    <submittedName>
        <fullName evidence="1">Putative secreted protein</fullName>
    </submittedName>
</protein>
<dbReference type="AlphaFoldDB" id="A0A2M4DDW1"/>
<name>A0A2M4DDW1_ANODA</name>
<sequence length="113" mass="11028">MALSDGSVAVTLAAAVGSCCAPSSGSSTGLPADEILDMVTTFDEVLASLNPESEAGGVSCSIESDSFFVANAALVPTFVGADDVATVLVDPSASSAVLGSPWLMVFGGPPTAT</sequence>
<reference evidence="1" key="1">
    <citation type="submission" date="2018-01" db="EMBL/GenBank/DDBJ databases">
        <title>An insight into the sialome of Amazonian anophelines.</title>
        <authorList>
            <person name="Ribeiro J.M."/>
            <person name="Scarpassa V."/>
            <person name="Calvo E."/>
        </authorList>
    </citation>
    <scope>NUCLEOTIDE SEQUENCE</scope>
</reference>
<organism evidence="1">
    <name type="scientific">Anopheles darlingi</name>
    <name type="common">Mosquito</name>
    <dbReference type="NCBI Taxonomy" id="43151"/>
    <lineage>
        <taxon>Eukaryota</taxon>
        <taxon>Metazoa</taxon>
        <taxon>Ecdysozoa</taxon>
        <taxon>Arthropoda</taxon>
        <taxon>Hexapoda</taxon>
        <taxon>Insecta</taxon>
        <taxon>Pterygota</taxon>
        <taxon>Neoptera</taxon>
        <taxon>Endopterygota</taxon>
        <taxon>Diptera</taxon>
        <taxon>Nematocera</taxon>
        <taxon>Culicoidea</taxon>
        <taxon>Culicidae</taxon>
        <taxon>Anophelinae</taxon>
        <taxon>Anopheles</taxon>
    </lineage>
</organism>
<evidence type="ECO:0000313" key="1">
    <source>
        <dbReference type="EMBL" id="MBW75794.1"/>
    </source>
</evidence>